<keyword evidence="5" id="KW-1185">Reference proteome</keyword>
<evidence type="ECO:0000313" key="5">
    <source>
        <dbReference type="Proteomes" id="UP000664495"/>
    </source>
</evidence>
<feature type="region of interest" description="Disordered" evidence="2">
    <location>
        <begin position="1"/>
        <end position="23"/>
    </location>
</feature>
<dbReference type="InterPro" id="IPR042229">
    <property type="entry name" value="Listeria/Bacterioides_rpt_sf"/>
</dbReference>
<evidence type="ECO:0000313" key="4">
    <source>
        <dbReference type="EMBL" id="MBO0453773.1"/>
    </source>
</evidence>
<comment type="subcellular location">
    <subcellularLocation>
        <location evidence="1">Cell envelope</location>
    </subcellularLocation>
</comment>
<dbReference type="EMBL" id="JAFLVR010000039">
    <property type="protein sequence ID" value="MBO0453773.1"/>
    <property type="molecule type" value="Genomic_DNA"/>
</dbReference>
<keyword evidence="3" id="KW-1133">Transmembrane helix</keyword>
<dbReference type="InterPro" id="IPR005046">
    <property type="entry name" value="DUF285"/>
</dbReference>
<feature type="transmembrane region" description="Helical" evidence="3">
    <location>
        <begin position="1019"/>
        <end position="1040"/>
    </location>
</feature>
<keyword evidence="3" id="KW-0472">Membrane</keyword>
<dbReference type="Pfam" id="PF07554">
    <property type="entry name" value="FIVAR"/>
    <property type="match status" value="1"/>
</dbReference>
<proteinExistence type="predicted"/>
<dbReference type="Gene3D" id="2.60.40.4270">
    <property type="entry name" value="Listeria-Bacteroides repeat domain"/>
    <property type="match status" value="6"/>
</dbReference>
<accession>A0ABS3HKE3</accession>
<evidence type="ECO:0000256" key="2">
    <source>
        <dbReference type="SAM" id="MobiDB-lite"/>
    </source>
</evidence>
<comment type="caution">
    <text evidence="4">The sequence shown here is derived from an EMBL/GenBank/DDBJ whole genome shotgun (WGS) entry which is preliminary data.</text>
</comment>
<evidence type="ECO:0000256" key="1">
    <source>
        <dbReference type="ARBA" id="ARBA00004196"/>
    </source>
</evidence>
<dbReference type="Proteomes" id="UP000664495">
    <property type="component" value="Unassembled WGS sequence"/>
</dbReference>
<sequence>MKKEKVKSSVSNDNKHRQLSKKNVQRQLISVATSCFFLCSGYILPTVQAIAGEEVMTTQESSSQAKENLEQQTEIPENTNPVEMSEPSQESTTEKTASSGDISVEGSSTEKTATQESQVIEKKESKETDSTNNMMNAHHDLNDDASHTYTIEKENGGTWKSSSNDEVKWSIFEENGEQVLLLSKGTLNTEWNEKPPWRSKDWKDVITEVRFSYVEGGKKLHSTFLEMTNLKTFDSTGLSTSNVQYFESMLSGATNLTTLNLSTLDTSSAITMWKMFSECSSLTTLDLSNFDTTSVRNISYMFSNCSKLKTLNLANFNTESLEESVLTFTNCLALEELIINSQGELPFNTGLRELPTSINEGKTSYHWVKNGDYTKTYDSTEDFRLAHNSLTDSDVQTYTIEKRHTIDFDVQGGSTAVTRQHVFDGQNVSDPKYQGTKKGHRFTNWESNDIVYLFDTPVTTPLILTANWRLNQNMIRFYPNKGIGIMEAQPFAFEEEKALTINAFTRTGYRFSHWTVDENGSGKQYTDGQMLKNPLSEDGDWIDLHAQWEANQYTISFKKNQGEGTMDKQPMIYDEEQAINKNAFQRLGYTFDHWNTQENGQGTAYADQQVVKNLTDQPDEQVELTAQWKTTIYTVHFDSKGGEELQSETYTIEKGLQSLPEASRKGYIFVGWYDGQTKVEKIANGSMGDRNLTAHWEVETYPITFDSAGGSTVESLTYTIEDEIMNLPIPTKIGYSFEGWYNGKQKVTRITKGTTGAIQLTAKWQMTTYTLTFETAGEAIAPISYTIESSIELPISTHVRGGYTFNGWLVMDKKNRSMAGDILTRIEPGTLGSMTLTESWQANPYSIHFDANGGSGIMPDQGMTYDQLEKLQKNSYTHTGYRFTVWNTRADGKGTSYTDQQNIKNLAEAGTITLYAQWEMITSSLEDLVNQEKEKNRQPLDYTSESWKIYEEALKEAVALLSKGEMDETKAQEAVKNLEQAIAGLRPVTTNKAIPLSTLSKPRVSSSTPSAKKYPPTGMLQGTGMVIAGLVIIVAAIVGWKRKK</sequence>
<dbReference type="NCBIfam" id="TIGR02543">
    <property type="entry name" value="List_Bact_rpt"/>
    <property type="match status" value="2"/>
</dbReference>
<dbReference type="NCBIfam" id="TIGR02167">
    <property type="entry name" value="Liste_lipo_26"/>
    <property type="match status" value="3"/>
</dbReference>
<dbReference type="InterPro" id="IPR032675">
    <property type="entry name" value="LRR_dom_sf"/>
</dbReference>
<dbReference type="Gene3D" id="3.80.10.10">
    <property type="entry name" value="Ribonuclease Inhibitor"/>
    <property type="match status" value="1"/>
</dbReference>
<dbReference type="Pfam" id="PF09479">
    <property type="entry name" value="Flg_new"/>
    <property type="match status" value="7"/>
</dbReference>
<dbReference type="SUPFAM" id="SSF52058">
    <property type="entry name" value="L domain-like"/>
    <property type="match status" value="1"/>
</dbReference>
<keyword evidence="3" id="KW-0812">Transmembrane</keyword>
<feature type="region of interest" description="Disordered" evidence="2">
    <location>
        <begin position="58"/>
        <end position="135"/>
    </location>
</feature>
<dbReference type="InterPro" id="IPR011889">
    <property type="entry name" value="Liste_lipo_26"/>
</dbReference>
<evidence type="ECO:0000256" key="3">
    <source>
        <dbReference type="SAM" id="Phobius"/>
    </source>
</evidence>
<organism evidence="4 5">
    <name type="scientific">Candidatus Enterococcus murrayae</name>
    <dbReference type="NCBI Taxonomy" id="2815321"/>
    <lineage>
        <taxon>Bacteria</taxon>
        <taxon>Bacillati</taxon>
        <taxon>Bacillota</taxon>
        <taxon>Bacilli</taxon>
        <taxon>Lactobacillales</taxon>
        <taxon>Enterococcaceae</taxon>
        <taxon>Enterococcus</taxon>
    </lineage>
</organism>
<gene>
    <name evidence="4" type="ORF">JZO85_16045</name>
</gene>
<feature type="compositionally biased region" description="Polar residues" evidence="2">
    <location>
        <begin position="58"/>
        <end position="118"/>
    </location>
</feature>
<protein>
    <submittedName>
        <fullName evidence="4">InlB B-repeat-containing protein</fullName>
    </submittedName>
</protein>
<reference evidence="4 5" key="1">
    <citation type="submission" date="2021-03" db="EMBL/GenBank/DDBJ databases">
        <title>Enterococcal diversity collection.</title>
        <authorList>
            <person name="Gilmore M.S."/>
            <person name="Schwartzman J."/>
            <person name="Van Tyne D."/>
            <person name="Martin M."/>
            <person name="Earl A.M."/>
            <person name="Manson A.L."/>
            <person name="Straub T."/>
            <person name="Salamzade R."/>
            <person name="Saavedra J."/>
            <person name="Lebreton F."/>
            <person name="Prichula J."/>
            <person name="Schaufler K."/>
            <person name="Gaca A."/>
            <person name="Sgardioli B."/>
            <person name="Wagenaar J."/>
            <person name="Strong T."/>
        </authorList>
    </citation>
    <scope>NUCLEOTIDE SEQUENCE [LARGE SCALE GENOMIC DNA]</scope>
    <source>
        <strain evidence="4 5">MJM16</strain>
    </source>
</reference>
<dbReference type="InterPro" id="IPR013378">
    <property type="entry name" value="InlB-like_B-rpt"/>
</dbReference>
<name>A0ABS3HKE3_9ENTE</name>
<dbReference type="Pfam" id="PF03382">
    <property type="entry name" value="DUF285"/>
    <property type="match status" value="1"/>
</dbReference>
<feature type="compositionally biased region" description="Basic and acidic residues" evidence="2">
    <location>
        <begin position="119"/>
        <end position="129"/>
    </location>
</feature>
<dbReference type="RefSeq" id="WP_207109534.1">
    <property type="nucleotide sequence ID" value="NZ_JAFLVR010000039.1"/>
</dbReference>
<dbReference type="Gene3D" id="1.20.1270.70">
    <property type="entry name" value="Designed single chain three-helix bundle"/>
    <property type="match status" value="1"/>
</dbReference>